<protein>
    <submittedName>
        <fullName evidence="2">Uncharacterized protein LOC108628643</fullName>
    </submittedName>
</protein>
<proteinExistence type="predicted"/>
<dbReference type="AlphaFoldDB" id="A0AAJ7WDN1"/>
<gene>
    <name evidence="2" type="primary">LOC108628643</name>
</gene>
<keyword evidence="1" id="KW-1185">Reference proteome</keyword>
<organism evidence="1 2">
    <name type="scientific">Ceratina calcarata</name>
    <dbReference type="NCBI Taxonomy" id="156304"/>
    <lineage>
        <taxon>Eukaryota</taxon>
        <taxon>Metazoa</taxon>
        <taxon>Ecdysozoa</taxon>
        <taxon>Arthropoda</taxon>
        <taxon>Hexapoda</taxon>
        <taxon>Insecta</taxon>
        <taxon>Pterygota</taxon>
        <taxon>Neoptera</taxon>
        <taxon>Endopterygota</taxon>
        <taxon>Hymenoptera</taxon>
        <taxon>Apocrita</taxon>
        <taxon>Aculeata</taxon>
        <taxon>Apoidea</taxon>
        <taxon>Anthophila</taxon>
        <taxon>Apidae</taxon>
        <taxon>Ceratina</taxon>
        <taxon>Zadontomerus</taxon>
    </lineage>
</organism>
<name>A0AAJ7WDN1_9HYME</name>
<dbReference type="GeneID" id="108628643"/>
<evidence type="ECO:0000313" key="2">
    <source>
        <dbReference type="RefSeq" id="XP_026672442.1"/>
    </source>
</evidence>
<dbReference type="Proteomes" id="UP000694925">
    <property type="component" value="Unplaced"/>
</dbReference>
<sequence length="118" mass="13495">MACIWTPFDVLISTTLPTNICYTLRRLGMEDVAVTFLTNKSLTTVITYTAAITFLLLTLHVTGSVDYAIIRDCGATCFITHAQDRLLDRLQREFTFLKEGPKGCRCKLRRRRRSKSCR</sequence>
<dbReference type="RefSeq" id="XP_026672442.1">
    <property type="nucleotide sequence ID" value="XM_026816641.1"/>
</dbReference>
<reference evidence="2" key="1">
    <citation type="submission" date="2025-08" db="UniProtKB">
        <authorList>
            <consortium name="RefSeq"/>
        </authorList>
    </citation>
    <scope>IDENTIFICATION</scope>
    <source>
        <tissue evidence="2">Whole body</tissue>
    </source>
</reference>
<accession>A0AAJ7WDN1</accession>
<evidence type="ECO:0000313" key="1">
    <source>
        <dbReference type="Proteomes" id="UP000694925"/>
    </source>
</evidence>
<dbReference type="KEGG" id="ccal:108628643"/>